<organism evidence="2 3">
    <name type="scientific">Deinococcus antarcticus</name>
    <dbReference type="NCBI Taxonomy" id="1298767"/>
    <lineage>
        <taxon>Bacteria</taxon>
        <taxon>Thermotogati</taxon>
        <taxon>Deinococcota</taxon>
        <taxon>Deinococci</taxon>
        <taxon>Deinococcales</taxon>
        <taxon>Deinococcaceae</taxon>
        <taxon>Deinococcus</taxon>
    </lineage>
</organism>
<reference evidence="3" key="1">
    <citation type="journal article" date="2019" name="Int. J. Syst. Evol. Microbiol.">
        <title>The Global Catalogue of Microorganisms (GCM) 10K type strain sequencing project: providing services to taxonomists for standard genome sequencing and annotation.</title>
        <authorList>
            <consortium name="The Broad Institute Genomics Platform"/>
            <consortium name="The Broad Institute Genome Sequencing Center for Infectious Disease"/>
            <person name="Wu L."/>
            <person name="Ma J."/>
        </authorList>
    </citation>
    <scope>NUCLEOTIDE SEQUENCE [LARGE SCALE GENOMIC DNA]</scope>
    <source>
        <strain evidence="3">CCTCC AB 2013263</strain>
    </source>
</reference>
<proteinExistence type="predicted"/>
<dbReference type="Proteomes" id="UP001595748">
    <property type="component" value="Unassembled WGS sequence"/>
</dbReference>
<dbReference type="InterPro" id="IPR008319">
    <property type="entry name" value="GyrI-like_CCH_Lin2189-like"/>
</dbReference>
<dbReference type="RefSeq" id="WP_380081133.1">
    <property type="nucleotide sequence ID" value="NZ_JBHRZF010000238.1"/>
</dbReference>
<sequence>MSKVDFRKELKLFYQPKATEIGVVDVPAMNFLMVDGAGDPNHSAAYADAVSALFAVSYALKFRVKKGERGIDYGVMPLEGLWWAEDITKFNVTDRTNWRWTMMIMQPDFITPDMVQDAIAETRKKKSLGALETLRFESFNEGRAAQLLHVGPFSEEGPNIRRLHDFIARHGQLSGKHHEIYLSDIARAAPEKWKTIIRQPMTIRETP</sequence>
<feature type="domain" description="GyrI-like small molecule binding" evidence="1">
    <location>
        <begin position="20"/>
        <end position="197"/>
    </location>
</feature>
<dbReference type="PIRSF" id="PIRSF031644">
    <property type="entry name" value="UCP031644"/>
    <property type="match status" value="1"/>
</dbReference>
<dbReference type="InterPro" id="IPR011256">
    <property type="entry name" value="Reg_factor_effector_dom_sf"/>
</dbReference>
<dbReference type="Gene3D" id="3.20.80.10">
    <property type="entry name" value="Regulatory factor, effector binding domain"/>
    <property type="match status" value="1"/>
</dbReference>
<dbReference type="InterPro" id="IPR029442">
    <property type="entry name" value="GyrI-like"/>
</dbReference>
<evidence type="ECO:0000313" key="2">
    <source>
        <dbReference type="EMBL" id="MFC3863200.1"/>
    </source>
</evidence>
<protein>
    <submittedName>
        <fullName evidence="2">GyrI-like domain-containing protein</fullName>
    </submittedName>
</protein>
<dbReference type="EMBL" id="JBHRZF010000238">
    <property type="protein sequence ID" value="MFC3863200.1"/>
    <property type="molecule type" value="Genomic_DNA"/>
</dbReference>
<accession>A0ABV8AG67</accession>
<evidence type="ECO:0000313" key="3">
    <source>
        <dbReference type="Proteomes" id="UP001595748"/>
    </source>
</evidence>
<comment type="caution">
    <text evidence="2">The sequence shown here is derived from an EMBL/GenBank/DDBJ whole genome shotgun (WGS) entry which is preliminary data.</text>
</comment>
<name>A0ABV8AG67_9DEIO</name>
<dbReference type="Pfam" id="PF06445">
    <property type="entry name" value="GyrI-like"/>
    <property type="match status" value="1"/>
</dbReference>
<evidence type="ECO:0000259" key="1">
    <source>
        <dbReference type="Pfam" id="PF06445"/>
    </source>
</evidence>
<gene>
    <name evidence="2" type="ORF">ACFOPQ_20775</name>
</gene>
<keyword evidence="3" id="KW-1185">Reference proteome</keyword>